<accession>A0A916U862</accession>
<dbReference type="Proteomes" id="UP000637423">
    <property type="component" value="Unassembled WGS sequence"/>
</dbReference>
<sequence length="76" mass="8808">MISSPANAEVIMDEKWEDFRSALKKWRAVEDQYFVEITKIIHGDKAALERSQPLVHELDKCQSQVEQAARRFTSNS</sequence>
<evidence type="ECO:0000313" key="2">
    <source>
        <dbReference type="Proteomes" id="UP000637423"/>
    </source>
</evidence>
<gene>
    <name evidence="1" type="ORF">GCM10011396_07900</name>
</gene>
<dbReference type="AlphaFoldDB" id="A0A916U862"/>
<reference evidence="1" key="1">
    <citation type="journal article" date="2014" name="Int. J. Syst. Evol. Microbiol.">
        <title>Complete genome sequence of Corynebacterium casei LMG S-19264T (=DSM 44701T), isolated from a smear-ripened cheese.</title>
        <authorList>
            <consortium name="US DOE Joint Genome Institute (JGI-PGF)"/>
            <person name="Walter F."/>
            <person name="Albersmeier A."/>
            <person name="Kalinowski J."/>
            <person name="Ruckert C."/>
        </authorList>
    </citation>
    <scope>NUCLEOTIDE SEQUENCE</scope>
    <source>
        <strain evidence="1">CGMCC 1.10998</strain>
    </source>
</reference>
<organism evidence="1 2">
    <name type="scientific">Undibacterium terreum</name>
    <dbReference type="NCBI Taxonomy" id="1224302"/>
    <lineage>
        <taxon>Bacteria</taxon>
        <taxon>Pseudomonadati</taxon>
        <taxon>Pseudomonadota</taxon>
        <taxon>Betaproteobacteria</taxon>
        <taxon>Burkholderiales</taxon>
        <taxon>Oxalobacteraceae</taxon>
        <taxon>Undibacterium</taxon>
    </lineage>
</organism>
<dbReference type="EMBL" id="BMED01000001">
    <property type="protein sequence ID" value="GGC63375.1"/>
    <property type="molecule type" value="Genomic_DNA"/>
</dbReference>
<keyword evidence="2" id="KW-1185">Reference proteome</keyword>
<comment type="caution">
    <text evidence="1">The sequence shown here is derived from an EMBL/GenBank/DDBJ whole genome shotgun (WGS) entry which is preliminary data.</text>
</comment>
<protein>
    <submittedName>
        <fullName evidence="1">Uncharacterized protein</fullName>
    </submittedName>
</protein>
<proteinExistence type="predicted"/>
<name>A0A916U862_9BURK</name>
<reference evidence="1" key="2">
    <citation type="submission" date="2020-09" db="EMBL/GenBank/DDBJ databases">
        <authorList>
            <person name="Sun Q."/>
            <person name="Zhou Y."/>
        </authorList>
    </citation>
    <scope>NUCLEOTIDE SEQUENCE</scope>
    <source>
        <strain evidence="1">CGMCC 1.10998</strain>
    </source>
</reference>
<evidence type="ECO:0000313" key="1">
    <source>
        <dbReference type="EMBL" id="GGC63375.1"/>
    </source>
</evidence>